<dbReference type="InterPro" id="IPR036856">
    <property type="entry name" value="Ald_Oxase/Xan_DH_a/b_sf"/>
</dbReference>
<sequence>MSTQGIGASVKRSEDMRFLTGRGNYTDDIVRPHQAYAYILRSPHASAKIRGIDTVAAKSAAGVIAVYTGVDLQCGSIPCGWLVNNADGSPMKEPAHPPLAQGAVRHVGDQVAVIIAETLAQAKAASELIEVDYDVLPAVVDMEKAVAGGQAVHEEAPDNLCYDWVLGDDVASVDAVIAASTHQVSLRLTNNRLVPNAMEPRAAIGEYDLSADSYTLYTTSQNPHVIRLLMGAFVLQIPEHKLRVVSPDVGGGFGSKIYHYAEEAIVTWAAKQVRRPVKWTADRSDSFVSDAHGRDHITNVTLGVDSDGKFTALKVETKANLGAYLSTFSTCVPTYLYATLLAGVYTTPKIYCNVKAVFTNTVPVDAYRGAGRPEATYLIERIVDKAARQIGIDRVELRRKNFIPKEAFPYQTPVALQYDSGDYHASLEQALKEADWNGFAARKAESAQNGKLRGIGVSTYVEACGIAPSAVVGSLGARAGLFEAANVRVNPTGSVSVFTGSHSHGQGHETTFAQIVSDKLGIPFENVNIVHGDTASVPFGMGTYGSRSLAVGGEAIMRALNKITEKAGKIAAHIMEADAGDVEFADGNFTVKGTDKSMAFGEVSLAAYVPHNFPHKSSHDDSNGLEPGLEEQAFYDPLNFTYPGGCHICEVEVDPDTGKVKVVNFTAVDDVGQVINPMIVEGQIQGGVAQGIGQALLEQAVYDENGQLLTGSYMDYTMPRADDVPNIQVSNTVTLCTHNSLGVKGCGEVGAIGSPPAVINAVLDALEEKGVKDISMPATSYRVWQAMQDAKVN</sequence>
<dbReference type="Gene3D" id="3.90.1170.50">
    <property type="entry name" value="Aldehyde oxidase/xanthine dehydrogenase, a/b hammerhead"/>
    <property type="match status" value="1"/>
</dbReference>
<evidence type="ECO:0000259" key="4">
    <source>
        <dbReference type="SMART" id="SM01008"/>
    </source>
</evidence>
<comment type="caution">
    <text evidence="5">The sequence shown here is derived from an EMBL/GenBank/DDBJ whole genome shotgun (WGS) entry which is preliminary data.</text>
</comment>
<dbReference type="InterPro" id="IPR046867">
    <property type="entry name" value="AldOxase/xan_DH_MoCoBD2"/>
</dbReference>
<keyword evidence="3" id="KW-0560">Oxidoreductase</keyword>
<dbReference type="Pfam" id="PF20256">
    <property type="entry name" value="MoCoBD_2"/>
    <property type="match status" value="1"/>
</dbReference>
<proteinExistence type="inferred from homology"/>
<evidence type="ECO:0000313" key="6">
    <source>
        <dbReference type="Proteomes" id="UP001168167"/>
    </source>
</evidence>
<evidence type="ECO:0000313" key="5">
    <source>
        <dbReference type="EMBL" id="MDM5147728.1"/>
    </source>
</evidence>
<dbReference type="InterPro" id="IPR016208">
    <property type="entry name" value="Ald_Oxase/xanthine_DH-like"/>
</dbReference>
<dbReference type="Pfam" id="PF01315">
    <property type="entry name" value="Ald_Xan_dh_C"/>
    <property type="match status" value="1"/>
</dbReference>
<dbReference type="PANTHER" id="PTHR11908:SF132">
    <property type="entry name" value="ALDEHYDE OXIDASE 1-RELATED"/>
    <property type="match status" value="1"/>
</dbReference>
<comment type="similarity">
    <text evidence="1">Belongs to the xanthine dehydrogenase family.</text>
</comment>
<dbReference type="InterPro" id="IPR037165">
    <property type="entry name" value="AldOxase/xan_DH_Mopterin-bd_sf"/>
</dbReference>
<gene>
    <name evidence="5" type="ORF">NQX30_05020</name>
</gene>
<accession>A0ABT7QLX9</accession>
<dbReference type="SUPFAM" id="SSF54665">
    <property type="entry name" value="CO dehydrogenase molybdoprotein N-domain-like"/>
    <property type="match status" value="1"/>
</dbReference>
<name>A0ABT7QLX9_9GAMM</name>
<keyword evidence="6" id="KW-1185">Reference proteome</keyword>
<dbReference type="InterPro" id="IPR000674">
    <property type="entry name" value="Ald_Oxase/Xan_DH_a/b"/>
</dbReference>
<feature type="domain" description="Aldehyde oxidase/xanthine dehydrogenase a/b hammerhead" evidence="4">
    <location>
        <begin position="20"/>
        <end position="137"/>
    </location>
</feature>
<dbReference type="PANTHER" id="PTHR11908">
    <property type="entry name" value="XANTHINE DEHYDROGENASE"/>
    <property type="match status" value="1"/>
</dbReference>
<dbReference type="SUPFAM" id="SSF56003">
    <property type="entry name" value="Molybdenum cofactor-binding domain"/>
    <property type="match status" value="1"/>
</dbReference>
<evidence type="ECO:0000256" key="1">
    <source>
        <dbReference type="ARBA" id="ARBA00006849"/>
    </source>
</evidence>
<reference evidence="5" key="2">
    <citation type="journal article" date="2023" name="Microbiome">
        <title>Synthase-selected sorting approach identifies a beta-lactone synthase in a nudibranch symbiotic bacterium.</title>
        <authorList>
            <person name="Dzunkova M."/>
            <person name="La Clair J.J."/>
            <person name="Tyml T."/>
            <person name="Doud D."/>
            <person name="Schulz F."/>
            <person name="Piquer-Esteban S."/>
            <person name="Porcel Sanchis D."/>
            <person name="Osborn A."/>
            <person name="Robinson D."/>
            <person name="Louie K.B."/>
            <person name="Bowen B.P."/>
            <person name="Bowers R.M."/>
            <person name="Lee J."/>
            <person name="Arnau V."/>
            <person name="Diaz-Villanueva W."/>
            <person name="Stepanauskas R."/>
            <person name="Gosliner T."/>
            <person name="Date S.V."/>
            <person name="Northen T.R."/>
            <person name="Cheng J.F."/>
            <person name="Burkart M.D."/>
            <person name="Woyke T."/>
        </authorList>
    </citation>
    <scope>NUCLEOTIDE SEQUENCE</scope>
    <source>
        <strain evidence="5">Df01</strain>
    </source>
</reference>
<reference evidence="5" key="1">
    <citation type="submission" date="2022-08" db="EMBL/GenBank/DDBJ databases">
        <authorList>
            <person name="Dzunkova M."/>
            <person name="La Clair J."/>
            <person name="Tyml T."/>
            <person name="Doud D."/>
            <person name="Schulz F."/>
            <person name="Piquer S."/>
            <person name="Porcel Sanchis D."/>
            <person name="Osborn A."/>
            <person name="Robinson D."/>
            <person name="Louie K.B."/>
            <person name="Bowen B.P."/>
            <person name="Bowers R."/>
            <person name="Lee J."/>
            <person name="Arnau Llombart V."/>
            <person name="Diaz Villanueva W."/>
            <person name="Gosliner T."/>
            <person name="Northen T."/>
            <person name="Cheng J.-F."/>
            <person name="Burkart M.D."/>
            <person name="Woyke T."/>
        </authorList>
    </citation>
    <scope>NUCLEOTIDE SEQUENCE</scope>
    <source>
        <strain evidence="5">Df01</strain>
    </source>
</reference>
<protein>
    <submittedName>
        <fullName evidence="5">Xanthine dehydrogenase family protein molybdopterin-binding subunit</fullName>
    </submittedName>
</protein>
<evidence type="ECO:0000256" key="2">
    <source>
        <dbReference type="ARBA" id="ARBA00022505"/>
    </source>
</evidence>
<organism evidence="5 6">
    <name type="scientific">Candidatus Doriopsillibacter californiensis</name>
    <dbReference type="NCBI Taxonomy" id="2970740"/>
    <lineage>
        <taxon>Bacteria</taxon>
        <taxon>Pseudomonadati</taxon>
        <taxon>Pseudomonadota</taxon>
        <taxon>Gammaproteobacteria</taxon>
        <taxon>Candidatus Tethybacterales</taxon>
        <taxon>Candidatus Persebacteraceae</taxon>
        <taxon>Candidatus Doriopsillibacter</taxon>
    </lineage>
</organism>
<dbReference type="InterPro" id="IPR008274">
    <property type="entry name" value="AldOxase/xan_DH_MoCoBD1"/>
</dbReference>
<dbReference type="EMBL" id="JANQAO010000003">
    <property type="protein sequence ID" value="MDM5147728.1"/>
    <property type="molecule type" value="Genomic_DNA"/>
</dbReference>
<evidence type="ECO:0000256" key="3">
    <source>
        <dbReference type="ARBA" id="ARBA00023002"/>
    </source>
</evidence>
<dbReference type="Proteomes" id="UP001168167">
    <property type="component" value="Unassembled WGS sequence"/>
</dbReference>
<dbReference type="SMART" id="SM01008">
    <property type="entry name" value="Ald_Xan_dh_C"/>
    <property type="match status" value="1"/>
</dbReference>
<dbReference type="Pfam" id="PF02738">
    <property type="entry name" value="MoCoBD_1"/>
    <property type="match status" value="1"/>
</dbReference>
<keyword evidence="2" id="KW-0500">Molybdenum</keyword>
<dbReference type="Gene3D" id="3.30.365.10">
    <property type="entry name" value="Aldehyde oxidase/xanthine dehydrogenase, molybdopterin binding domain"/>
    <property type="match status" value="4"/>
</dbReference>